<keyword evidence="2" id="KW-1185">Reference proteome</keyword>
<dbReference type="AlphaFoldDB" id="T1JXT7"/>
<dbReference type="EnsemblMetazoa" id="tetur02g13190.1">
    <property type="protein sequence ID" value="tetur02g13190.1"/>
    <property type="gene ID" value="tetur02g13190"/>
</dbReference>
<reference evidence="1" key="2">
    <citation type="submission" date="2015-06" db="UniProtKB">
        <authorList>
            <consortium name="EnsemblMetazoa"/>
        </authorList>
    </citation>
    <scope>IDENTIFICATION</scope>
</reference>
<proteinExistence type="predicted"/>
<dbReference type="EMBL" id="CAEY01000835">
    <property type="status" value="NOT_ANNOTATED_CDS"/>
    <property type="molecule type" value="Genomic_DNA"/>
</dbReference>
<dbReference type="HOGENOM" id="CLU_3175997_0_0_1"/>
<dbReference type="Proteomes" id="UP000015104">
    <property type="component" value="Unassembled WGS sequence"/>
</dbReference>
<accession>T1JXT7</accession>
<reference evidence="2" key="1">
    <citation type="submission" date="2011-08" db="EMBL/GenBank/DDBJ databases">
        <authorList>
            <person name="Rombauts S."/>
        </authorList>
    </citation>
    <scope>NUCLEOTIDE SEQUENCE</scope>
    <source>
        <strain evidence="2">London</strain>
    </source>
</reference>
<sequence length="47" mass="5658">MKNVTLFGWTLQVQVNTHVERDYWFSFTHGPDLVNKRHFCDSFELTI</sequence>
<organism evidence="1 2">
    <name type="scientific">Tetranychus urticae</name>
    <name type="common">Two-spotted spider mite</name>
    <dbReference type="NCBI Taxonomy" id="32264"/>
    <lineage>
        <taxon>Eukaryota</taxon>
        <taxon>Metazoa</taxon>
        <taxon>Ecdysozoa</taxon>
        <taxon>Arthropoda</taxon>
        <taxon>Chelicerata</taxon>
        <taxon>Arachnida</taxon>
        <taxon>Acari</taxon>
        <taxon>Acariformes</taxon>
        <taxon>Trombidiformes</taxon>
        <taxon>Prostigmata</taxon>
        <taxon>Eleutherengona</taxon>
        <taxon>Raphignathae</taxon>
        <taxon>Tetranychoidea</taxon>
        <taxon>Tetranychidae</taxon>
        <taxon>Tetranychus</taxon>
    </lineage>
</organism>
<name>T1JXT7_TETUR</name>
<evidence type="ECO:0000313" key="2">
    <source>
        <dbReference type="Proteomes" id="UP000015104"/>
    </source>
</evidence>
<protein>
    <submittedName>
        <fullName evidence="1">Uncharacterized protein</fullName>
    </submittedName>
</protein>
<evidence type="ECO:0000313" key="1">
    <source>
        <dbReference type="EnsemblMetazoa" id="tetur02g13190.1"/>
    </source>
</evidence>